<sequence>MAKRFPANRIKTHRIYTVWEVSDALGCHKQTVGRWIRSGALAADMRKRPWLIDGRDLKAFLGQRVARLRCKLALHHCYCLGCKAPQEPDGRMADYVQQTTETGQLTGICPACGALMNKMVRRADLEAIRAKLEVTIQQASPRLVSLEDPRSNVTSTRERRTHGKTQQR</sequence>
<keyword evidence="4" id="KW-1185">Reference proteome</keyword>
<dbReference type="eggNOG" id="ENOG5032Z4E">
    <property type="taxonomic scope" value="Bacteria"/>
</dbReference>
<evidence type="ECO:0000313" key="4">
    <source>
        <dbReference type="Proteomes" id="UP000006833"/>
    </source>
</evidence>
<dbReference type="AlphaFoldDB" id="A8LMN1"/>
<protein>
    <recommendedName>
        <fullName evidence="2">Helix-turn-helix domain-containing protein</fullName>
    </recommendedName>
</protein>
<dbReference type="HOGENOM" id="CLU_135566_0_0_5"/>
<evidence type="ECO:0000256" key="1">
    <source>
        <dbReference type="SAM" id="MobiDB-lite"/>
    </source>
</evidence>
<dbReference type="RefSeq" id="WP_012179883.1">
    <property type="nucleotide sequence ID" value="NC_009952.1"/>
</dbReference>
<dbReference type="SUPFAM" id="SSF46955">
    <property type="entry name" value="Putative DNA-binding domain"/>
    <property type="match status" value="1"/>
</dbReference>
<proteinExistence type="predicted"/>
<feature type="compositionally biased region" description="Basic residues" evidence="1">
    <location>
        <begin position="159"/>
        <end position="168"/>
    </location>
</feature>
<evidence type="ECO:0000313" key="3">
    <source>
        <dbReference type="EMBL" id="ABV94956.1"/>
    </source>
</evidence>
<dbReference type="EMBL" id="CP000830">
    <property type="protein sequence ID" value="ABV94956.1"/>
    <property type="molecule type" value="Genomic_DNA"/>
</dbReference>
<evidence type="ECO:0000259" key="2">
    <source>
        <dbReference type="Pfam" id="PF12728"/>
    </source>
</evidence>
<reference evidence="4" key="1">
    <citation type="journal article" date="2010" name="ISME J.">
        <title>The complete genome sequence of the algal symbiont Dinoroseobacter shibae: a hitchhiker's guide to life in the sea.</title>
        <authorList>
            <person name="Wagner-Dobler I."/>
            <person name="Ballhausen B."/>
            <person name="Berger M."/>
            <person name="Brinkhoff T."/>
            <person name="Buchholz I."/>
            <person name="Bunk B."/>
            <person name="Cypionka H."/>
            <person name="Daniel R."/>
            <person name="Drepper T."/>
            <person name="Gerdts G."/>
            <person name="Hahnke S."/>
            <person name="Han C."/>
            <person name="Jahn D."/>
            <person name="Kalhoefer D."/>
            <person name="Kiss H."/>
            <person name="Klenk H.P."/>
            <person name="Kyrpides N."/>
            <person name="Liebl W."/>
            <person name="Liesegang H."/>
            <person name="Meincke L."/>
            <person name="Pati A."/>
            <person name="Petersen J."/>
            <person name="Piekarski T."/>
            <person name="Pommerenke C."/>
            <person name="Pradella S."/>
            <person name="Pukall R."/>
            <person name="Rabus R."/>
            <person name="Stackebrandt E."/>
            <person name="Thole S."/>
            <person name="Thompson L."/>
            <person name="Tielen P."/>
            <person name="Tomasch J."/>
            <person name="von Jan M."/>
            <person name="Wanphrut N."/>
            <person name="Wichels A."/>
            <person name="Zech H."/>
            <person name="Simon M."/>
        </authorList>
    </citation>
    <scope>NUCLEOTIDE SEQUENCE [LARGE SCALE GENOMIC DNA]</scope>
    <source>
        <strain evidence="4">DSM 16493 / NCIMB 14021 / DFL 12</strain>
    </source>
</reference>
<gene>
    <name evidence="3" type="ordered locus">Dshi_3223</name>
</gene>
<feature type="domain" description="Helix-turn-helix" evidence="2">
    <location>
        <begin position="16"/>
        <end position="64"/>
    </location>
</feature>
<organism evidence="3 4">
    <name type="scientific">Dinoroseobacter shibae (strain DSM 16493 / NCIMB 14021 / DFL 12)</name>
    <dbReference type="NCBI Taxonomy" id="398580"/>
    <lineage>
        <taxon>Bacteria</taxon>
        <taxon>Pseudomonadati</taxon>
        <taxon>Pseudomonadota</taxon>
        <taxon>Alphaproteobacteria</taxon>
        <taxon>Rhodobacterales</taxon>
        <taxon>Roseobacteraceae</taxon>
        <taxon>Dinoroseobacter</taxon>
    </lineage>
</organism>
<dbReference type="InterPro" id="IPR009061">
    <property type="entry name" value="DNA-bd_dom_put_sf"/>
</dbReference>
<dbReference type="InterPro" id="IPR041657">
    <property type="entry name" value="HTH_17"/>
</dbReference>
<dbReference type="Pfam" id="PF12728">
    <property type="entry name" value="HTH_17"/>
    <property type="match status" value="1"/>
</dbReference>
<dbReference type="KEGG" id="dsh:Dshi_3223"/>
<accession>A8LMN1</accession>
<dbReference type="Proteomes" id="UP000006833">
    <property type="component" value="Chromosome"/>
</dbReference>
<dbReference type="STRING" id="398580.Dshi_3223"/>
<name>A8LMN1_DINSH</name>
<feature type="region of interest" description="Disordered" evidence="1">
    <location>
        <begin position="143"/>
        <end position="168"/>
    </location>
</feature>
<dbReference type="OrthoDB" id="8546410at2"/>